<name>A0A914HCL5_GLORO</name>
<dbReference type="Proteomes" id="UP000887572">
    <property type="component" value="Unplaced"/>
</dbReference>
<dbReference type="WBParaSite" id="Gr19_v10_g16119.t2">
    <property type="protein sequence ID" value="Gr19_v10_g16119.t2"/>
    <property type="gene ID" value="Gr19_v10_g16119"/>
</dbReference>
<dbReference type="AlphaFoldDB" id="A0A914HCL5"/>
<evidence type="ECO:0000313" key="1">
    <source>
        <dbReference type="Proteomes" id="UP000887572"/>
    </source>
</evidence>
<reference evidence="2" key="1">
    <citation type="submission" date="2022-11" db="UniProtKB">
        <authorList>
            <consortium name="WormBaseParasite"/>
        </authorList>
    </citation>
    <scope>IDENTIFICATION</scope>
</reference>
<accession>A0A914HCL5</accession>
<keyword evidence="1" id="KW-1185">Reference proteome</keyword>
<sequence>MFSTGGVPPSSAPPFGTADWWASVAAILHGNTSTSTAVGSVQNCINNRVMVSHNIIHRLSMHHQQQQHYQFQRQQQSVVHLQQHAQQKQQHQHQQRAGGVGAVVAVAQQHSSSSNIMRNHTITSNSLNIMSNSVWDPNIGGTVPAAAMTNFASGVSTECCGVEVVIRRLCRRMKLVMISRFHRVNFLFDYRVQFVFSFCCSTFLI</sequence>
<protein>
    <submittedName>
        <fullName evidence="2">Uncharacterized protein</fullName>
    </submittedName>
</protein>
<proteinExistence type="predicted"/>
<organism evidence="1 2">
    <name type="scientific">Globodera rostochiensis</name>
    <name type="common">Golden nematode worm</name>
    <name type="synonym">Heterodera rostochiensis</name>
    <dbReference type="NCBI Taxonomy" id="31243"/>
    <lineage>
        <taxon>Eukaryota</taxon>
        <taxon>Metazoa</taxon>
        <taxon>Ecdysozoa</taxon>
        <taxon>Nematoda</taxon>
        <taxon>Chromadorea</taxon>
        <taxon>Rhabditida</taxon>
        <taxon>Tylenchina</taxon>
        <taxon>Tylenchomorpha</taxon>
        <taxon>Tylenchoidea</taxon>
        <taxon>Heteroderidae</taxon>
        <taxon>Heteroderinae</taxon>
        <taxon>Globodera</taxon>
    </lineage>
</organism>
<evidence type="ECO:0000313" key="2">
    <source>
        <dbReference type="WBParaSite" id="Gr19_v10_g16119.t2"/>
    </source>
</evidence>